<evidence type="ECO:0000313" key="1">
    <source>
        <dbReference type="EMBL" id="MDE1480629.1"/>
    </source>
</evidence>
<accession>A0AAJ1JBM3</accession>
<dbReference type="Gene3D" id="2.60.40.3910">
    <property type="entry name" value="Inclusion body protein"/>
    <property type="match status" value="1"/>
</dbReference>
<organism evidence="1 2">
    <name type="scientific">Xenorhabdus bovienii</name>
    <name type="common">Xenorhabdus nematophila subsp. bovienii</name>
    <dbReference type="NCBI Taxonomy" id="40576"/>
    <lineage>
        <taxon>Bacteria</taxon>
        <taxon>Pseudomonadati</taxon>
        <taxon>Pseudomonadota</taxon>
        <taxon>Gammaproteobacteria</taxon>
        <taxon>Enterobacterales</taxon>
        <taxon>Morganellaceae</taxon>
        <taxon>Xenorhabdus</taxon>
    </lineage>
</organism>
<dbReference type="RefSeq" id="WP_274713984.1">
    <property type="nucleotide sequence ID" value="NZ_JAILSO010000174.1"/>
</dbReference>
<gene>
    <name evidence="1" type="ORF">KKJ01_21185</name>
</gene>
<sequence>MTDINISIALDLKNIVDLGNYSIDFKKKKRISDQYVHVLAPKENLINDYGGVNAIISDVDIGDRVNWTVVNYSEYNSELSAVLINYTLVNPQGSVSTPEIELGSFQRPYIIDSSNIEGSMSFNNVGLYYWTSNIKSFNVTEKYNGILKIYKGKVLLGYAYFEQSMTFEV</sequence>
<reference evidence="1" key="2">
    <citation type="journal article" date="2022" name="J. Evol. Biol.">
        <title>Pre- and post-association barriers to host switching in sympatric mutualists.</title>
        <authorList>
            <person name="Dinges Z.M."/>
            <person name="Phillips R.K."/>
            <person name="Lively C.M."/>
            <person name="Bashey F."/>
        </authorList>
    </citation>
    <scope>NUCLEOTIDE SEQUENCE</scope>
    <source>
        <strain evidence="1">MC_266_E_2016</strain>
    </source>
</reference>
<dbReference type="AlphaFoldDB" id="A0AAJ1JBM3"/>
<comment type="caution">
    <text evidence="1">The sequence shown here is derived from an EMBL/GenBank/DDBJ whole genome shotgun (WGS) entry which is preliminary data.</text>
</comment>
<dbReference type="Proteomes" id="UP001222434">
    <property type="component" value="Unassembled WGS sequence"/>
</dbReference>
<proteinExistence type="predicted"/>
<dbReference type="EMBL" id="JAILSO010000174">
    <property type="protein sequence ID" value="MDE1480629.1"/>
    <property type="molecule type" value="Genomic_DNA"/>
</dbReference>
<name>A0AAJ1JBM3_XENBV</name>
<evidence type="ECO:0000313" key="2">
    <source>
        <dbReference type="Proteomes" id="UP001222434"/>
    </source>
</evidence>
<evidence type="ECO:0008006" key="3">
    <source>
        <dbReference type="Google" id="ProtNLM"/>
    </source>
</evidence>
<protein>
    <recommendedName>
        <fullName evidence="3">Inclusion body protein</fullName>
    </recommendedName>
</protein>
<reference evidence="1" key="1">
    <citation type="submission" date="2021-08" db="EMBL/GenBank/DDBJ databases">
        <authorList>
            <person name="Papudeshi B."/>
            <person name="Bashey-Visser F."/>
        </authorList>
    </citation>
    <scope>NUCLEOTIDE SEQUENCE</scope>
    <source>
        <strain evidence="1">MC_266_E_2016</strain>
    </source>
</reference>
<dbReference type="Pfam" id="PF12306">
    <property type="entry name" value="PixA"/>
    <property type="match status" value="1"/>
</dbReference>
<dbReference type="InterPro" id="IPR038712">
    <property type="entry name" value="PixA-like_sf"/>
</dbReference>
<dbReference type="InterPro" id="IPR021087">
    <property type="entry name" value="Uncharacterised_PixA/AidA"/>
</dbReference>